<dbReference type="AlphaFoldDB" id="A0A1E3X847"/>
<organism evidence="1 2">
    <name type="scientific">Candidatus Scalindua rubra</name>
    <dbReference type="NCBI Taxonomy" id="1872076"/>
    <lineage>
        <taxon>Bacteria</taxon>
        <taxon>Pseudomonadati</taxon>
        <taxon>Planctomycetota</taxon>
        <taxon>Candidatus Brocadiia</taxon>
        <taxon>Candidatus Brocadiales</taxon>
        <taxon>Candidatus Scalinduaceae</taxon>
        <taxon>Candidatus Scalindua</taxon>
    </lineage>
</organism>
<protein>
    <recommendedName>
        <fullName evidence="3">DUF4160 domain-containing protein</fullName>
    </recommendedName>
</protein>
<comment type="caution">
    <text evidence="1">The sequence shown here is derived from an EMBL/GenBank/DDBJ whole genome shotgun (WGS) entry which is preliminary data.</text>
</comment>
<dbReference type="EMBL" id="MAYW01000094">
    <property type="protein sequence ID" value="ODS31788.1"/>
    <property type="molecule type" value="Genomic_DNA"/>
</dbReference>
<dbReference type="InterPro" id="IPR025427">
    <property type="entry name" value="DUF4160"/>
</dbReference>
<evidence type="ECO:0000313" key="1">
    <source>
        <dbReference type="EMBL" id="ODS31788.1"/>
    </source>
</evidence>
<evidence type="ECO:0008006" key="3">
    <source>
        <dbReference type="Google" id="ProtNLM"/>
    </source>
</evidence>
<name>A0A1E3X847_9BACT</name>
<gene>
    <name evidence="1" type="ORF">SCARUB_03074</name>
</gene>
<proteinExistence type="predicted"/>
<reference evidence="1 2" key="1">
    <citation type="submission" date="2016-07" db="EMBL/GenBank/DDBJ databases">
        <title>Draft genome of Scalindua rubra, obtained from a brine-seawater interface in the Red Sea, sheds light on salt adaptation in anammox bacteria.</title>
        <authorList>
            <person name="Speth D.R."/>
            <person name="Lagkouvardos I."/>
            <person name="Wang Y."/>
            <person name="Qian P.-Y."/>
            <person name="Dutilh B.E."/>
            <person name="Jetten M.S."/>
        </authorList>
    </citation>
    <scope>NUCLEOTIDE SEQUENCE [LARGE SCALE GENOMIC DNA]</scope>
    <source>
        <strain evidence="1">BSI-1</strain>
    </source>
</reference>
<sequence length="81" mass="9782">MPKVFEWKGCRFHFFSNEGEPLEPIHIHVRKGPNRAKFWIEPIISLANNYGFSSKELNEFKDKIEENKVLIKEKWHEHFDI</sequence>
<dbReference type="Pfam" id="PF13711">
    <property type="entry name" value="DUF4160"/>
    <property type="match status" value="1"/>
</dbReference>
<accession>A0A1E3X847</accession>
<dbReference type="Proteomes" id="UP000094056">
    <property type="component" value="Unassembled WGS sequence"/>
</dbReference>
<evidence type="ECO:0000313" key="2">
    <source>
        <dbReference type="Proteomes" id="UP000094056"/>
    </source>
</evidence>